<dbReference type="InterPro" id="IPR013087">
    <property type="entry name" value="Znf_C2H2_type"/>
</dbReference>
<dbReference type="InterPro" id="IPR050457">
    <property type="entry name" value="ZnFinger_BTB_dom_contain"/>
</dbReference>
<proteinExistence type="predicted"/>
<dbReference type="PANTHER" id="PTHR46105">
    <property type="entry name" value="AGAP004733-PA"/>
    <property type="match status" value="1"/>
</dbReference>
<keyword evidence="1" id="KW-0479">Metal-binding</keyword>
<organism evidence="4 5">
    <name type="scientific">Otolemur garnettii</name>
    <name type="common">Small-eared galago</name>
    <name type="synonym">Garnett's greater bushbaby</name>
    <dbReference type="NCBI Taxonomy" id="30611"/>
    <lineage>
        <taxon>Eukaryota</taxon>
        <taxon>Metazoa</taxon>
        <taxon>Chordata</taxon>
        <taxon>Craniata</taxon>
        <taxon>Vertebrata</taxon>
        <taxon>Euteleostomi</taxon>
        <taxon>Mammalia</taxon>
        <taxon>Eutheria</taxon>
        <taxon>Euarchontoglires</taxon>
        <taxon>Primates</taxon>
        <taxon>Strepsirrhini</taxon>
        <taxon>Lorisiformes</taxon>
        <taxon>Galagidae</taxon>
        <taxon>Otolemur</taxon>
    </lineage>
</organism>
<evidence type="ECO:0000259" key="2">
    <source>
        <dbReference type="PROSITE" id="PS50097"/>
    </source>
</evidence>
<feature type="domain" description="BTB" evidence="2">
    <location>
        <begin position="1"/>
        <end position="60"/>
    </location>
</feature>
<dbReference type="SUPFAM" id="SSF54695">
    <property type="entry name" value="POZ domain"/>
    <property type="match status" value="1"/>
</dbReference>
<dbReference type="InterPro" id="IPR011333">
    <property type="entry name" value="SKP1/BTB/POZ_sf"/>
</dbReference>
<dbReference type="GO" id="GO:0000978">
    <property type="term" value="F:RNA polymerase II cis-regulatory region sequence-specific DNA binding"/>
    <property type="evidence" value="ECO:0007669"/>
    <property type="project" value="TreeGrafter"/>
</dbReference>
<dbReference type="GeneTree" id="ENSGT00940000154668"/>
<name>H0WZV5_OTOGA</name>
<dbReference type="PROSITE" id="PS50157">
    <property type="entry name" value="ZINC_FINGER_C2H2_2"/>
    <property type="match status" value="1"/>
</dbReference>
<evidence type="ECO:0000259" key="3">
    <source>
        <dbReference type="PROSITE" id="PS50157"/>
    </source>
</evidence>
<evidence type="ECO:0000256" key="1">
    <source>
        <dbReference type="PROSITE-ProRule" id="PRU00042"/>
    </source>
</evidence>
<dbReference type="EMBL" id="AAQR03029716">
    <property type="status" value="NOT_ANNOTATED_CDS"/>
    <property type="molecule type" value="Genomic_DNA"/>
</dbReference>
<dbReference type="GO" id="GO:0000981">
    <property type="term" value="F:DNA-binding transcription factor activity, RNA polymerase II-specific"/>
    <property type="evidence" value="ECO:0007669"/>
    <property type="project" value="TreeGrafter"/>
</dbReference>
<keyword evidence="5" id="KW-1185">Reference proteome</keyword>
<dbReference type="Gene3D" id="3.30.160.60">
    <property type="entry name" value="Classic Zinc Finger"/>
    <property type="match status" value="1"/>
</dbReference>
<dbReference type="SMART" id="SM00225">
    <property type="entry name" value="BTB"/>
    <property type="match status" value="1"/>
</dbReference>
<dbReference type="InterPro" id="IPR000210">
    <property type="entry name" value="BTB/POZ_dom"/>
</dbReference>
<dbReference type="eggNOG" id="KOG1721">
    <property type="taxonomic scope" value="Eukaryota"/>
</dbReference>
<dbReference type="InParanoid" id="H0WZV5"/>
<dbReference type="PROSITE" id="PS50097">
    <property type="entry name" value="BTB"/>
    <property type="match status" value="1"/>
</dbReference>
<dbReference type="InterPro" id="IPR036236">
    <property type="entry name" value="Znf_C2H2_sf"/>
</dbReference>
<dbReference type="HOGENOM" id="CLU_062446_0_0_1"/>
<accession>H0WZV5</accession>
<dbReference type="Proteomes" id="UP000005225">
    <property type="component" value="Unassembled WGS sequence"/>
</dbReference>
<dbReference type="PANTHER" id="PTHR46105:SF28">
    <property type="entry name" value="ZINC FINGER PROTEIN 37-LIKE"/>
    <property type="match status" value="1"/>
</dbReference>
<protein>
    <recommendedName>
        <fullName evidence="6">Zinc finger protein 131</fullName>
    </recommendedName>
</protein>
<dbReference type="SUPFAM" id="SSF57667">
    <property type="entry name" value="beta-beta-alpha zinc fingers"/>
    <property type="match status" value="2"/>
</dbReference>
<dbReference type="AlphaFoldDB" id="H0WZV5"/>
<dbReference type="GO" id="GO:0008270">
    <property type="term" value="F:zinc ion binding"/>
    <property type="evidence" value="ECO:0007669"/>
    <property type="project" value="UniProtKB-KW"/>
</dbReference>
<reference evidence="4" key="3">
    <citation type="submission" date="2025-09" db="UniProtKB">
        <authorList>
            <consortium name="Ensembl"/>
        </authorList>
    </citation>
    <scope>IDENTIFICATION</scope>
</reference>
<dbReference type="OMA" id="CHEPFAR"/>
<feature type="domain" description="C2H2-type" evidence="3">
    <location>
        <begin position="266"/>
        <end position="294"/>
    </location>
</feature>
<reference evidence="5" key="1">
    <citation type="submission" date="2011-03" db="EMBL/GenBank/DDBJ databases">
        <title>Version 3 of the genome sequence of Otolemur garnettii (Bushbaby).</title>
        <authorList>
            <consortium name="The Broad Institute Genome Sequencing Platform"/>
            <person name="Di Palma F."/>
            <person name="Johnson J."/>
            <person name="Lander E.S."/>
            <person name="Lindblad-Toh K."/>
            <person name="Jaffe D.B."/>
            <person name="Gnerre S."/>
            <person name="MacCallum I."/>
            <person name="Przybylski D."/>
            <person name="Ribeiro F.J."/>
            <person name="Burton J.N."/>
            <person name="Walker B.J."/>
            <person name="Sharpe T."/>
            <person name="Hall G."/>
        </authorList>
    </citation>
    <scope>NUCLEOTIDE SEQUENCE [LARGE SCALE GENOMIC DNA]</scope>
</reference>
<evidence type="ECO:0000313" key="5">
    <source>
        <dbReference type="Proteomes" id="UP000005225"/>
    </source>
</evidence>
<dbReference type="STRING" id="30611.ENSOGAP00000008153"/>
<evidence type="ECO:0000313" key="4">
    <source>
        <dbReference type="Ensembl" id="ENSOGAP00000008153.2"/>
    </source>
</evidence>
<keyword evidence="1" id="KW-0862">Zinc</keyword>
<dbReference type="Gene3D" id="3.30.710.10">
    <property type="entry name" value="Potassium Channel Kv1.1, Chain A"/>
    <property type="match status" value="1"/>
</dbReference>
<dbReference type="Ensembl" id="ENSOGAT00000009098.2">
    <property type="protein sequence ID" value="ENSOGAP00000008153.2"/>
    <property type="gene ID" value="ENSOGAG00000009095.2"/>
</dbReference>
<keyword evidence="1" id="KW-0863">Zinc-finger</keyword>
<reference evidence="4" key="2">
    <citation type="submission" date="2025-08" db="UniProtKB">
        <authorList>
            <consortium name="Ensembl"/>
        </authorList>
    </citation>
    <scope>IDENTIFICATION</scope>
</reference>
<evidence type="ECO:0008006" key="6">
    <source>
        <dbReference type="Google" id="ProtNLM"/>
    </source>
</evidence>
<sequence>ELNRFSHITLIVNGQFKTHKAILAACSKFFYKFFQECTQEPLVEIEGVSEMAFRHLTEFYTAKLLIQGEEASDVWKAAEFLQMLKATKAFGVRNKENSAPGEENITGKSEVKKGKTAETSNVITEWLLSEPVEIEVEIAEGTIQVEDEGMETLEEVASAKQSVKYIQSTDSSGESALALLAGITSKYGQGDRKGRLKKKMAVHLTPQEEHTKSHSTESFKCEICNKRRWKQRTGQRIHICRYREKQFHHFGCFKEYHQKHSGEKPFECPNCHEPFARNSTLECHLTACYTGVGSKMERRSFPFWKGPGGWSVTVFNRWQVKDHLVMHTGDKLNHCTLCDLWFMQGNELRRHLSD</sequence>
<dbReference type="FunFam" id="3.30.160.60:FF:000498">
    <property type="entry name" value="Putative zinc finger protein 131"/>
    <property type="match status" value="1"/>
</dbReference>
<dbReference type="Pfam" id="PF00651">
    <property type="entry name" value="BTB"/>
    <property type="match status" value="1"/>
</dbReference>